<dbReference type="EMBL" id="HBUF01603397">
    <property type="protein sequence ID" value="CAG6776813.1"/>
    <property type="molecule type" value="Transcribed_RNA"/>
</dbReference>
<dbReference type="EMBL" id="HBUF01603396">
    <property type="protein sequence ID" value="CAG6776811.1"/>
    <property type="molecule type" value="Transcribed_RNA"/>
</dbReference>
<evidence type="ECO:0000313" key="1">
    <source>
        <dbReference type="EMBL" id="CAG6776811.1"/>
    </source>
</evidence>
<name>A0A8D9B8A5_9HEMI</name>
<organism evidence="1">
    <name type="scientific">Cacopsylla melanoneura</name>
    <dbReference type="NCBI Taxonomy" id="428564"/>
    <lineage>
        <taxon>Eukaryota</taxon>
        <taxon>Metazoa</taxon>
        <taxon>Ecdysozoa</taxon>
        <taxon>Arthropoda</taxon>
        <taxon>Hexapoda</taxon>
        <taxon>Insecta</taxon>
        <taxon>Pterygota</taxon>
        <taxon>Neoptera</taxon>
        <taxon>Paraneoptera</taxon>
        <taxon>Hemiptera</taxon>
        <taxon>Sternorrhyncha</taxon>
        <taxon>Psylloidea</taxon>
        <taxon>Psyllidae</taxon>
        <taxon>Psyllinae</taxon>
        <taxon>Cacopsylla</taxon>
    </lineage>
</organism>
<protein>
    <submittedName>
        <fullName evidence="1">Uncharacterized protein</fullName>
    </submittedName>
</protein>
<accession>A0A8D9B8A5</accession>
<reference evidence="1" key="1">
    <citation type="submission" date="2021-05" db="EMBL/GenBank/DDBJ databases">
        <authorList>
            <person name="Alioto T."/>
            <person name="Alioto T."/>
            <person name="Gomez Garrido J."/>
        </authorList>
    </citation>
    <scope>NUCLEOTIDE SEQUENCE</scope>
</reference>
<sequence>METDKAQSEKMKTRWRMQKQGCLMESKRLGKRRKDLRATLQRSCCEKPKGLRERMKEYWMWKDKHRMEQEKKEEELKRQAMMYRCKVEGVPCATKTQECWSSCNLEMWLKDLRHAQ</sequence>
<proteinExistence type="predicted"/>
<dbReference type="AlphaFoldDB" id="A0A8D9B8A5"/>